<protein>
    <recommendedName>
        <fullName evidence="2">Glycosyl hydrolase-like 10 domain-containing protein</fullName>
    </recommendedName>
</protein>
<dbReference type="eggNOG" id="COG1649">
    <property type="taxonomic scope" value="Bacteria"/>
</dbReference>
<dbReference type="Proteomes" id="UP000010408">
    <property type="component" value="Unassembled WGS sequence"/>
</dbReference>
<dbReference type="EMBL" id="AMEQ01000007">
    <property type="protein sequence ID" value="EKY02916.1"/>
    <property type="molecule type" value="Genomic_DNA"/>
</dbReference>
<proteinExistence type="predicted"/>
<dbReference type="Pfam" id="PF02638">
    <property type="entry name" value="GHL10"/>
    <property type="match status" value="1"/>
</dbReference>
<feature type="domain" description="Glycosyl hydrolase-like 10" evidence="2">
    <location>
        <begin position="47"/>
        <end position="357"/>
    </location>
</feature>
<dbReference type="InterPro" id="IPR052177">
    <property type="entry name" value="Divisome_Glycosyl_Hydrolase"/>
</dbReference>
<comment type="caution">
    <text evidence="3">The sequence shown here is derived from an EMBL/GenBank/DDBJ whole genome shotgun (WGS) entry which is preliminary data.</text>
</comment>
<dbReference type="Gene3D" id="3.20.20.80">
    <property type="entry name" value="Glycosidases"/>
    <property type="match status" value="1"/>
</dbReference>
<dbReference type="PANTHER" id="PTHR43405">
    <property type="entry name" value="GLYCOSYL HYDROLASE DIGH"/>
    <property type="match status" value="1"/>
</dbReference>
<dbReference type="PANTHER" id="PTHR43405:SF1">
    <property type="entry name" value="GLYCOSYL HYDROLASE DIGH"/>
    <property type="match status" value="1"/>
</dbReference>
<dbReference type="RefSeq" id="WP_005468340.1">
    <property type="nucleotide sequence ID" value="NZ_KB291039.1"/>
</dbReference>
<dbReference type="PROSITE" id="PS51257">
    <property type="entry name" value="PROKAR_LIPOPROTEIN"/>
    <property type="match status" value="1"/>
</dbReference>
<evidence type="ECO:0000313" key="4">
    <source>
        <dbReference type="Proteomes" id="UP000010408"/>
    </source>
</evidence>
<evidence type="ECO:0000313" key="3">
    <source>
        <dbReference type="EMBL" id="EKY02916.1"/>
    </source>
</evidence>
<gene>
    <name evidence="3" type="ORF">HMPREF9134_00212</name>
</gene>
<dbReference type="STRING" id="1127696.HMPREF9134_00212"/>
<dbReference type="InterPro" id="IPR003790">
    <property type="entry name" value="GHL10"/>
</dbReference>
<dbReference type="AlphaFoldDB" id="L1NHW4"/>
<keyword evidence="1" id="KW-0732">Signal</keyword>
<dbReference type="InterPro" id="IPR017853">
    <property type="entry name" value="GH"/>
</dbReference>
<dbReference type="SUPFAM" id="SSF51445">
    <property type="entry name" value="(Trans)glycosidases"/>
    <property type="match status" value="1"/>
</dbReference>
<reference evidence="3 4" key="1">
    <citation type="submission" date="2012-05" db="EMBL/GenBank/DDBJ databases">
        <authorList>
            <person name="Weinstock G."/>
            <person name="Sodergren E."/>
            <person name="Lobos E.A."/>
            <person name="Fulton L."/>
            <person name="Fulton R."/>
            <person name="Courtney L."/>
            <person name="Fronick C."/>
            <person name="O'Laughlin M."/>
            <person name="Godfrey J."/>
            <person name="Wilson R.M."/>
            <person name="Miner T."/>
            <person name="Farmer C."/>
            <person name="Delehaunty K."/>
            <person name="Cordes M."/>
            <person name="Minx P."/>
            <person name="Tomlinson C."/>
            <person name="Chen J."/>
            <person name="Wollam A."/>
            <person name="Pepin K.H."/>
            <person name="Bhonagiri V."/>
            <person name="Zhang X."/>
            <person name="Suruliraj S."/>
            <person name="Warren W."/>
            <person name="Mitreva M."/>
            <person name="Mardis E.R."/>
            <person name="Wilson R.K."/>
        </authorList>
    </citation>
    <scope>NUCLEOTIDE SEQUENCE [LARGE SCALE GENOMIC DNA]</scope>
    <source>
        <strain evidence="3 4">F0037</strain>
    </source>
</reference>
<accession>L1NHW4</accession>
<dbReference type="PATRIC" id="fig|1127696.3.peg.174"/>
<organism evidence="3 4">
    <name type="scientific">Porphyromonas catoniae F0037</name>
    <dbReference type="NCBI Taxonomy" id="1127696"/>
    <lineage>
        <taxon>Bacteria</taxon>
        <taxon>Pseudomonadati</taxon>
        <taxon>Bacteroidota</taxon>
        <taxon>Bacteroidia</taxon>
        <taxon>Bacteroidales</taxon>
        <taxon>Porphyromonadaceae</taxon>
        <taxon>Porphyromonas</taxon>
    </lineage>
</organism>
<sequence length="516" mass="60225">MKQTHTLFAPKGIIMACLLVLLFISSCGVRRGRKGTSDDPREPLKRELRAAWLPTIFRSDYARRTREEVRELLTKRIELLKQTGCNVLIFQIRAEGDAWYPSELEPWSRYLTGAQGQAPEPSWDPLGFVINECHTRGIEVHTWMNPYRGAANADQELDSKHPARRFPELYVRYGKQLVMDPGHPQSVRYITSIVRDVVDRYDVDAIHFDDYFYPYPKDGMRFDDEATFEKYGLRAGYYPEEKDRWRRDNINRLISEVRKTILNLKPWVRFGVSPFGIYRNETSDPKGSRTSGLQTYDDLHADVLQWCDKGWIDYVIPQIYWNIGNPVADYYELVEWWGKQLRKSKVQLCIGQHAQRTMDADQLTTKLALSRRNAEGNAWWSAEDILKNYKGLGDSLQTNYQRYRAFLPEYQGSLGATKAPLPVQDIMEDRNEDGHMLLWPDYRTPTDPEKPYYYAVYAFPDGVKVDITDPRHLVSISTNAYYLLPTARPGMKYTYAITAINRFWQESKPSKITIRY</sequence>
<evidence type="ECO:0000259" key="2">
    <source>
        <dbReference type="Pfam" id="PF02638"/>
    </source>
</evidence>
<dbReference type="HOGENOM" id="CLU_019247_2_1_10"/>
<evidence type="ECO:0000256" key="1">
    <source>
        <dbReference type="ARBA" id="ARBA00022729"/>
    </source>
</evidence>
<name>L1NHW4_9PORP</name>